<dbReference type="EMBL" id="UINC01030691">
    <property type="protein sequence ID" value="SVB15499.1"/>
    <property type="molecule type" value="Genomic_DNA"/>
</dbReference>
<evidence type="ECO:0000256" key="8">
    <source>
        <dbReference type="ARBA" id="ARBA00046314"/>
    </source>
</evidence>
<sequence length="162" mass="18508">MAFKQFDRVPNHYTGPVIQRIKDFREEEGKRSLAPTVLTVGGLEMLVPRHFGFCFGVERAIHMAFSALERHPGRQISLLSEIIHNPLVNEDLAQRGIRFIYDSDGERQIDESEISSEDVVLIPAFGTTLEIEQSLQRSGIDTTTQDFREHFDTTCPFVSKVW</sequence>
<evidence type="ECO:0000256" key="6">
    <source>
        <dbReference type="ARBA" id="ARBA00023014"/>
    </source>
</evidence>
<accession>A0A382BPF8</accession>
<evidence type="ECO:0000256" key="2">
    <source>
        <dbReference type="ARBA" id="ARBA00022485"/>
    </source>
</evidence>
<evidence type="ECO:0000256" key="7">
    <source>
        <dbReference type="ARBA" id="ARBA00046313"/>
    </source>
</evidence>
<dbReference type="Pfam" id="PF02401">
    <property type="entry name" value="LYTB"/>
    <property type="match status" value="1"/>
</dbReference>
<evidence type="ECO:0000256" key="3">
    <source>
        <dbReference type="ARBA" id="ARBA00022723"/>
    </source>
</evidence>
<dbReference type="PANTHER" id="PTHR31619:SF5">
    <property type="entry name" value="4-HYDROXY-3-METHYLBUT-2-ENYL DIPHOSPHATE REDUCTASE, CHLOROPLASTIC"/>
    <property type="match status" value="1"/>
</dbReference>
<keyword evidence="5" id="KW-0408">Iron</keyword>
<comment type="cofactor">
    <cofactor evidence="1">
        <name>[4Fe-4S] cluster</name>
        <dbReference type="ChEBI" id="CHEBI:49883"/>
    </cofactor>
</comment>
<dbReference type="GO" id="GO:0019288">
    <property type="term" value="P:isopentenyl diphosphate biosynthetic process, methylerythritol 4-phosphate pathway"/>
    <property type="evidence" value="ECO:0007669"/>
    <property type="project" value="InterPro"/>
</dbReference>
<evidence type="ECO:0000256" key="5">
    <source>
        <dbReference type="ARBA" id="ARBA00023004"/>
    </source>
</evidence>
<dbReference type="Gene3D" id="3.40.50.11270">
    <property type="match status" value="1"/>
</dbReference>
<comment type="pathway">
    <text evidence="7">Isoprenoid biosynthesis; isopentenyl diphosphate biosynthesis via DXP pathway; isopentenyl diphosphate from 1-deoxy-D-xylulose 5-phosphate: step 6/6.</text>
</comment>
<proteinExistence type="predicted"/>
<dbReference type="GO" id="GO:0050992">
    <property type="term" value="P:dimethylallyl diphosphate biosynthetic process"/>
    <property type="evidence" value="ECO:0007669"/>
    <property type="project" value="InterPro"/>
</dbReference>
<evidence type="ECO:0000256" key="4">
    <source>
        <dbReference type="ARBA" id="ARBA00023002"/>
    </source>
</evidence>
<organism evidence="9">
    <name type="scientific">marine metagenome</name>
    <dbReference type="NCBI Taxonomy" id="408172"/>
    <lineage>
        <taxon>unclassified sequences</taxon>
        <taxon>metagenomes</taxon>
        <taxon>ecological metagenomes</taxon>
    </lineage>
</organism>
<dbReference type="GO" id="GO:0051745">
    <property type="term" value="F:4-hydroxy-3-methylbut-2-enyl diphosphate reductase activity"/>
    <property type="evidence" value="ECO:0007669"/>
    <property type="project" value="InterPro"/>
</dbReference>
<keyword evidence="2" id="KW-0004">4Fe-4S</keyword>
<protein>
    <recommendedName>
        <fullName evidence="10">4-hydroxy-3-methylbut-2-enyl diphosphate reductase</fullName>
    </recommendedName>
</protein>
<dbReference type="GO" id="GO:0051539">
    <property type="term" value="F:4 iron, 4 sulfur cluster binding"/>
    <property type="evidence" value="ECO:0007669"/>
    <property type="project" value="UniProtKB-KW"/>
</dbReference>
<reference evidence="9" key="1">
    <citation type="submission" date="2018-05" db="EMBL/GenBank/DDBJ databases">
        <authorList>
            <person name="Lanie J.A."/>
            <person name="Ng W.-L."/>
            <person name="Kazmierczak K.M."/>
            <person name="Andrzejewski T.M."/>
            <person name="Davidsen T.M."/>
            <person name="Wayne K.J."/>
            <person name="Tettelin H."/>
            <person name="Glass J.I."/>
            <person name="Rusch D."/>
            <person name="Podicherti R."/>
            <person name="Tsui H.-C.T."/>
            <person name="Winkler M.E."/>
        </authorList>
    </citation>
    <scope>NUCLEOTIDE SEQUENCE</scope>
</reference>
<evidence type="ECO:0000256" key="1">
    <source>
        <dbReference type="ARBA" id="ARBA00001966"/>
    </source>
</evidence>
<keyword evidence="6" id="KW-0411">Iron-sulfur</keyword>
<gene>
    <name evidence="9" type="ORF">METZ01_LOCUS168353</name>
</gene>
<comment type="pathway">
    <text evidence="8">Isoprenoid biosynthesis; dimethylallyl diphosphate biosynthesis; dimethylallyl diphosphate from (2E)-4-hydroxy-3-methylbutenyl diphosphate: step 1/1.</text>
</comment>
<feature type="non-terminal residue" evidence="9">
    <location>
        <position position="162"/>
    </location>
</feature>
<dbReference type="GO" id="GO:0046872">
    <property type="term" value="F:metal ion binding"/>
    <property type="evidence" value="ECO:0007669"/>
    <property type="project" value="UniProtKB-KW"/>
</dbReference>
<dbReference type="InterPro" id="IPR003451">
    <property type="entry name" value="LytB/IspH"/>
</dbReference>
<name>A0A382BPF8_9ZZZZ</name>
<evidence type="ECO:0000313" key="9">
    <source>
        <dbReference type="EMBL" id="SVB15499.1"/>
    </source>
</evidence>
<keyword evidence="3" id="KW-0479">Metal-binding</keyword>
<dbReference type="AlphaFoldDB" id="A0A382BPF8"/>
<dbReference type="PANTHER" id="PTHR31619">
    <property type="entry name" value="4-HYDROXY-3-METHYLBUT-2-ENYL DIPHOSPHATE REDUCTASE, CHLOROPLASTIC"/>
    <property type="match status" value="1"/>
</dbReference>
<keyword evidence="4" id="KW-0560">Oxidoreductase</keyword>
<evidence type="ECO:0008006" key="10">
    <source>
        <dbReference type="Google" id="ProtNLM"/>
    </source>
</evidence>